<gene>
    <name evidence="1" type="ORF">CK203_009796</name>
</gene>
<comment type="caution">
    <text evidence="1">The sequence shown here is derived from an EMBL/GenBank/DDBJ whole genome shotgun (WGS) entry which is preliminary data.</text>
</comment>
<dbReference type="PROSITE" id="PS51257">
    <property type="entry name" value="PROKAR_LIPOPROTEIN"/>
    <property type="match status" value="1"/>
</dbReference>
<sequence length="338" mass="38873">MRALLCRRLSRSLYEAAASSSSFSSSFSSSSSSCFRRLGFRTLSSLTSSSNHTPLSRTLLASSPWSATQLRGAKFLGSDVNWGLTNPHFWHDILLGQTWKLHQKKRTHIPGFKSTTHTAWKRRSNNTGTFHGQALRTLHGDPNLGIDLPATTSTRKIWRGKGRLVFWCFKGRLRSGVVGRRLGKSGWSLAKGWFLKWGMVEECSSGRIGGVERIPWKRFFQVCTLVSSKDAWVAQLWDQSGEVGHWNPVFTRLNNDWEMEEVEVFFRRLHRQALRRNNKDVMSKLLSLESLLGEDIGFRSTFEERMVFDKQMFVCYLCKREMESIDDNLLHFLKAREL</sequence>
<dbReference type="EMBL" id="QGNW01000026">
    <property type="protein sequence ID" value="RVX12834.1"/>
    <property type="molecule type" value="Genomic_DNA"/>
</dbReference>
<evidence type="ECO:0000313" key="1">
    <source>
        <dbReference type="EMBL" id="RVX12834.1"/>
    </source>
</evidence>
<evidence type="ECO:0000313" key="2">
    <source>
        <dbReference type="Proteomes" id="UP000288805"/>
    </source>
</evidence>
<reference evidence="1 2" key="1">
    <citation type="journal article" date="2018" name="PLoS Genet.">
        <title>Population sequencing reveals clonal diversity and ancestral inbreeding in the grapevine cultivar Chardonnay.</title>
        <authorList>
            <person name="Roach M.J."/>
            <person name="Johnson D.L."/>
            <person name="Bohlmann J."/>
            <person name="van Vuuren H.J."/>
            <person name="Jones S.J."/>
            <person name="Pretorius I.S."/>
            <person name="Schmidt S.A."/>
            <person name="Borneman A.R."/>
        </authorList>
    </citation>
    <scope>NUCLEOTIDE SEQUENCE [LARGE SCALE GENOMIC DNA]</scope>
    <source>
        <strain evidence="2">cv. Chardonnay</strain>
        <tissue evidence="1">Leaf</tissue>
    </source>
</reference>
<proteinExistence type="predicted"/>
<accession>A0A438JV41</accession>
<dbReference type="Proteomes" id="UP000288805">
    <property type="component" value="Unassembled WGS sequence"/>
</dbReference>
<protein>
    <submittedName>
        <fullName evidence="1">Uncharacterized protein</fullName>
    </submittedName>
</protein>
<name>A0A438JV41_VITVI</name>
<organism evidence="1 2">
    <name type="scientific">Vitis vinifera</name>
    <name type="common">Grape</name>
    <dbReference type="NCBI Taxonomy" id="29760"/>
    <lineage>
        <taxon>Eukaryota</taxon>
        <taxon>Viridiplantae</taxon>
        <taxon>Streptophyta</taxon>
        <taxon>Embryophyta</taxon>
        <taxon>Tracheophyta</taxon>
        <taxon>Spermatophyta</taxon>
        <taxon>Magnoliopsida</taxon>
        <taxon>eudicotyledons</taxon>
        <taxon>Gunneridae</taxon>
        <taxon>Pentapetalae</taxon>
        <taxon>rosids</taxon>
        <taxon>Vitales</taxon>
        <taxon>Vitaceae</taxon>
        <taxon>Viteae</taxon>
        <taxon>Vitis</taxon>
    </lineage>
</organism>
<dbReference type="AlphaFoldDB" id="A0A438JV41"/>